<dbReference type="SUPFAM" id="SSF48452">
    <property type="entry name" value="TPR-like"/>
    <property type="match status" value="1"/>
</dbReference>
<evidence type="ECO:0000313" key="3">
    <source>
        <dbReference type="Proteomes" id="UP000095713"/>
    </source>
</evidence>
<dbReference type="InterPro" id="IPR011990">
    <property type="entry name" value="TPR-like_helical_dom_sf"/>
</dbReference>
<keyword evidence="3" id="KW-1185">Reference proteome</keyword>
<evidence type="ECO:0008006" key="4">
    <source>
        <dbReference type="Google" id="ProtNLM"/>
    </source>
</evidence>
<dbReference type="Proteomes" id="UP000095713">
    <property type="component" value="Unassembled WGS sequence"/>
</dbReference>
<keyword evidence="1" id="KW-1133">Transmembrane helix</keyword>
<evidence type="ECO:0000256" key="1">
    <source>
        <dbReference type="SAM" id="Phobius"/>
    </source>
</evidence>
<sequence length="248" mass="28730">MKDQDYILFEEYLSKILPLDDVEAFEARLKTDLEFNESFNFYKELSSYLEHKFKNEEASKSFQENLQSISNNHFNKTETTSNIKEKSKTFNLYKYAIAASIALLLGIFALNQFSNPTYNDYADYGSISLTVRGSNNELLNTAEHAFNSGNYAKAEDAFRNLIKLDENNSELKLYRAITNIELNDYEMADKVLEDLRRGNSVYKNKATWYLALSKLKQKDNKACIDVLKTISEDADDYKQAKKLLRQLD</sequence>
<proteinExistence type="predicted"/>
<dbReference type="AlphaFoldDB" id="A0A1E5TCZ8"/>
<keyword evidence="1" id="KW-0812">Transmembrane</keyword>
<dbReference type="EMBL" id="MDJD01000007">
    <property type="protein sequence ID" value="OEK09252.1"/>
    <property type="molecule type" value="Genomic_DNA"/>
</dbReference>
<organism evidence="2 3">
    <name type="scientific">Flavivirga aquatica</name>
    <dbReference type="NCBI Taxonomy" id="1849968"/>
    <lineage>
        <taxon>Bacteria</taxon>
        <taxon>Pseudomonadati</taxon>
        <taxon>Bacteroidota</taxon>
        <taxon>Flavobacteriia</taxon>
        <taxon>Flavobacteriales</taxon>
        <taxon>Flavobacteriaceae</taxon>
        <taxon>Flavivirga</taxon>
    </lineage>
</organism>
<dbReference type="Gene3D" id="1.25.40.10">
    <property type="entry name" value="Tetratricopeptide repeat domain"/>
    <property type="match status" value="1"/>
</dbReference>
<reference evidence="2 3" key="1">
    <citation type="submission" date="2016-05" db="EMBL/GenBank/DDBJ databases">
        <title>Draft Genome Sequence of Algibacter sp. Strain SK-16 Isolated from the Surface Water of Aburatsubo Inlet.</title>
        <authorList>
            <person name="Wong S.-K."/>
            <person name="Yoshizawa S."/>
            <person name="Nakajima Y."/>
            <person name="Ogura Y."/>
            <person name="Tetsuya H."/>
            <person name="Hamasaki K."/>
        </authorList>
    </citation>
    <scope>NUCLEOTIDE SEQUENCE [LARGE SCALE GENOMIC DNA]</scope>
    <source>
        <strain evidence="2 3">SK-16</strain>
    </source>
</reference>
<name>A0A1E5TCZ8_9FLAO</name>
<accession>A0A1E5TCZ8</accession>
<comment type="caution">
    <text evidence="2">The sequence shown here is derived from an EMBL/GenBank/DDBJ whole genome shotgun (WGS) entry which is preliminary data.</text>
</comment>
<dbReference type="STRING" id="1849968.A8C32_11030"/>
<gene>
    <name evidence="2" type="ORF">A8C32_11030</name>
</gene>
<dbReference type="RefSeq" id="WP_069828689.1">
    <property type="nucleotide sequence ID" value="NZ_MDJD01000007.1"/>
</dbReference>
<feature type="transmembrane region" description="Helical" evidence="1">
    <location>
        <begin position="92"/>
        <end position="110"/>
    </location>
</feature>
<evidence type="ECO:0000313" key="2">
    <source>
        <dbReference type="EMBL" id="OEK09252.1"/>
    </source>
</evidence>
<dbReference type="OrthoDB" id="979271at2"/>
<protein>
    <recommendedName>
        <fullName evidence="4">Tetratricopeptide repeat protein</fullName>
    </recommendedName>
</protein>
<keyword evidence="1" id="KW-0472">Membrane</keyword>